<dbReference type="GO" id="GO:0005886">
    <property type="term" value="C:plasma membrane"/>
    <property type="evidence" value="ECO:0007669"/>
    <property type="project" value="UniProtKB-SubCell"/>
</dbReference>
<dbReference type="InterPro" id="IPR044878">
    <property type="entry name" value="UbiA_sf"/>
</dbReference>
<evidence type="ECO:0000256" key="5">
    <source>
        <dbReference type="SAM" id="Phobius"/>
    </source>
</evidence>
<dbReference type="InterPro" id="IPR050475">
    <property type="entry name" value="Prenyltransferase_related"/>
</dbReference>
<keyword evidence="3 5" id="KW-1133">Transmembrane helix</keyword>
<evidence type="ECO:0000256" key="4">
    <source>
        <dbReference type="ARBA" id="ARBA00023136"/>
    </source>
</evidence>
<evidence type="ECO:0000313" key="6">
    <source>
        <dbReference type="EMBL" id="SMH71431.1"/>
    </source>
</evidence>
<feature type="transmembrane region" description="Helical" evidence="5">
    <location>
        <begin position="192"/>
        <end position="215"/>
    </location>
</feature>
<dbReference type="RefSeq" id="WP_157927403.1">
    <property type="nucleotide sequence ID" value="NZ_LT841358.1"/>
</dbReference>
<dbReference type="OrthoDB" id="11851at2157"/>
<sequence>MFRKYLQLVRLPNAFTAPTNVVAGYFAVTPFSELNYVNLTILMASSMLLYVSGVVFNDYFDIEVDRKERPSRPLPSGAISKQRTAQIAVASMALAIMLAFFVSWSSFVISFFLSCMIFGYDYRLKNNKIFSPITMGGTRFFNVIMGASASLQLSFHPNLSGLVFVAGSVFLYVVVITLFSKKELSGIKSKRHTVIFFSVIYGIIASITIATFLEFIKTDSLVILVPYTIIMSLIIKQALAGDASSIQNVIKNMVISIIILDSIFVSGFAGLSYGLPTLLFLVPAILLSKKFYVT</sequence>
<dbReference type="PANTHER" id="PTHR42723:SF1">
    <property type="entry name" value="CHLOROPHYLL SYNTHASE, CHLOROPLASTIC"/>
    <property type="match status" value="1"/>
</dbReference>
<evidence type="ECO:0000256" key="1">
    <source>
        <dbReference type="ARBA" id="ARBA00004651"/>
    </source>
</evidence>
<feature type="transmembrane region" description="Helical" evidence="5">
    <location>
        <begin position="253"/>
        <end position="286"/>
    </location>
</feature>
<organism evidence="6 7">
    <name type="scientific">Candidatus Nitrosotalea okcheonensis</name>
    <dbReference type="NCBI Taxonomy" id="1903276"/>
    <lineage>
        <taxon>Archaea</taxon>
        <taxon>Nitrososphaerota</taxon>
        <taxon>Nitrososphaeria</taxon>
        <taxon>Nitrosotaleales</taxon>
        <taxon>Nitrosotaleaceae</taxon>
        <taxon>Nitrosotalea</taxon>
    </lineage>
</organism>
<dbReference type="AlphaFoldDB" id="A0A2H1FF92"/>
<dbReference type="GO" id="GO:0016765">
    <property type="term" value="F:transferase activity, transferring alkyl or aryl (other than methyl) groups"/>
    <property type="evidence" value="ECO:0007669"/>
    <property type="project" value="InterPro"/>
</dbReference>
<dbReference type="Gene3D" id="1.10.357.140">
    <property type="entry name" value="UbiA prenyltransferase"/>
    <property type="match status" value="1"/>
</dbReference>
<keyword evidence="7" id="KW-1185">Reference proteome</keyword>
<dbReference type="Pfam" id="PF01040">
    <property type="entry name" value="UbiA"/>
    <property type="match status" value="1"/>
</dbReference>
<feature type="transmembrane region" description="Helical" evidence="5">
    <location>
        <begin position="39"/>
        <end position="62"/>
    </location>
</feature>
<reference evidence="7" key="1">
    <citation type="submission" date="2017-03" db="EMBL/GenBank/DDBJ databases">
        <authorList>
            <person name="Herbold C."/>
        </authorList>
    </citation>
    <scope>NUCLEOTIDE SEQUENCE [LARGE SCALE GENOMIC DNA]</scope>
</reference>
<dbReference type="InterPro" id="IPR000537">
    <property type="entry name" value="UbiA_prenyltransferase"/>
</dbReference>
<gene>
    <name evidence="6" type="ORF">NCS_11238</name>
</gene>
<feature type="transmembrane region" description="Helical" evidence="5">
    <location>
        <begin position="221"/>
        <end position="241"/>
    </location>
</feature>
<proteinExistence type="predicted"/>
<name>A0A2H1FF92_9ARCH</name>
<protein>
    <submittedName>
        <fullName evidence="6">Putative UbiA prenyltransferase</fullName>
    </submittedName>
</protein>
<evidence type="ECO:0000256" key="3">
    <source>
        <dbReference type="ARBA" id="ARBA00022989"/>
    </source>
</evidence>
<keyword evidence="4 5" id="KW-0472">Membrane</keyword>
<keyword evidence="6" id="KW-0808">Transferase</keyword>
<dbReference type="CDD" id="cd13964">
    <property type="entry name" value="PT_UbiA_1"/>
    <property type="match status" value="1"/>
</dbReference>
<feature type="transmembrane region" description="Helical" evidence="5">
    <location>
        <begin position="136"/>
        <end position="155"/>
    </location>
</feature>
<evidence type="ECO:0000313" key="7">
    <source>
        <dbReference type="Proteomes" id="UP000230607"/>
    </source>
</evidence>
<comment type="subcellular location">
    <subcellularLocation>
        <location evidence="1">Cell membrane</location>
        <topology evidence="1">Multi-pass membrane protein</topology>
    </subcellularLocation>
</comment>
<dbReference type="Proteomes" id="UP000230607">
    <property type="component" value="Chromosome 1"/>
</dbReference>
<evidence type="ECO:0000256" key="2">
    <source>
        <dbReference type="ARBA" id="ARBA00022692"/>
    </source>
</evidence>
<accession>A0A2H1FF92</accession>
<dbReference type="PANTHER" id="PTHR42723">
    <property type="entry name" value="CHLOROPHYLL SYNTHASE"/>
    <property type="match status" value="1"/>
</dbReference>
<feature type="transmembrane region" description="Helical" evidence="5">
    <location>
        <begin position="161"/>
        <end position="180"/>
    </location>
</feature>
<keyword evidence="2 5" id="KW-0812">Transmembrane</keyword>
<dbReference type="EMBL" id="LT841358">
    <property type="protein sequence ID" value="SMH71431.1"/>
    <property type="molecule type" value="Genomic_DNA"/>
</dbReference>